<dbReference type="InterPro" id="IPR036568">
    <property type="entry name" value="GGCT-like_sf"/>
</dbReference>
<dbReference type="EMBL" id="JARXRN010000025">
    <property type="protein sequence ID" value="MDH5831194.1"/>
    <property type="molecule type" value="Genomic_DNA"/>
</dbReference>
<evidence type="ECO:0000313" key="3">
    <source>
        <dbReference type="Proteomes" id="UP001156831"/>
    </source>
</evidence>
<dbReference type="SUPFAM" id="SSF110857">
    <property type="entry name" value="Gamma-glutamyl cyclotransferase-like"/>
    <property type="match status" value="1"/>
</dbReference>
<evidence type="ECO:0000259" key="1">
    <source>
        <dbReference type="Pfam" id="PF06094"/>
    </source>
</evidence>
<dbReference type="RefSeq" id="WP_280602151.1">
    <property type="nucleotide sequence ID" value="NZ_JARXRN010000025.1"/>
</dbReference>
<dbReference type="Proteomes" id="UP001156831">
    <property type="component" value="Unassembled WGS sequence"/>
</dbReference>
<feature type="domain" description="Gamma-glutamylcyclotransferase AIG2-like" evidence="1">
    <location>
        <begin position="4"/>
        <end position="120"/>
    </location>
</feature>
<proteinExistence type="predicted"/>
<comment type="caution">
    <text evidence="2">The sequence shown here is derived from an EMBL/GenBank/DDBJ whole genome shotgun (WGS) entry which is preliminary data.</text>
</comment>
<reference evidence="2 3" key="1">
    <citation type="submission" date="2023-04" db="EMBL/GenBank/DDBJ databases">
        <title>Luteimonas sp. M1R5S18.</title>
        <authorList>
            <person name="Sun J.-Q."/>
        </authorList>
    </citation>
    <scope>NUCLEOTIDE SEQUENCE [LARGE SCALE GENOMIC DNA]</scope>
    <source>
        <strain evidence="2 3">M1R5S18</strain>
    </source>
</reference>
<gene>
    <name evidence="2" type="ORF">QFW80_11770</name>
</gene>
<dbReference type="CDD" id="cd06661">
    <property type="entry name" value="GGCT_like"/>
    <property type="match status" value="1"/>
</dbReference>
<protein>
    <submittedName>
        <fullName evidence="2">Gamma-glutamylcyclotransferase</fullName>
    </submittedName>
</protein>
<evidence type="ECO:0000313" key="2">
    <source>
        <dbReference type="EMBL" id="MDH5831194.1"/>
    </source>
</evidence>
<accession>A0ABT6JKM8</accession>
<keyword evidence="3" id="KW-1185">Reference proteome</keyword>
<name>A0ABT6JKM8_9GAMM</name>
<sequence>MDHLFLYGTLMRGEPAHARFALSTRARFIDDAWIPGRLLDLGGYPGLVAGDGVVEGELHRLLDPTLLAELDRYEECGPDAGARAEYVRERVAVPGHGAPAWVYRYRGAFDRSRLLPDTRWGASADGRAR</sequence>
<dbReference type="InterPro" id="IPR013024">
    <property type="entry name" value="GGCT-like"/>
</dbReference>
<dbReference type="InterPro" id="IPR009288">
    <property type="entry name" value="AIG2-like_dom"/>
</dbReference>
<dbReference type="Pfam" id="PF06094">
    <property type="entry name" value="GGACT"/>
    <property type="match status" value="1"/>
</dbReference>
<organism evidence="2 3">
    <name type="scientific">Luteimonas rhizosphaericola</name>
    <dbReference type="NCBI Taxonomy" id="3042024"/>
    <lineage>
        <taxon>Bacteria</taxon>
        <taxon>Pseudomonadati</taxon>
        <taxon>Pseudomonadota</taxon>
        <taxon>Gammaproteobacteria</taxon>
        <taxon>Lysobacterales</taxon>
        <taxon>Lysobacteraceae</taxon>
        <taxon>Luteimonas</taxon>
    </lineage>
</organism>
<dbReference type="Gene3D" id="3.10.490.10">
    <property type="entry name" value="Gamma-glutamyl cyclotransferase-like"/>
    <property type="match status" value="1"/>
</dbReference>